<dbReference type="PROSITE" id="PS00233">
    <property type="entry name" value="CHIT_BIND_RR_1"/>
    <property type="match status" value="1"/>
</dbReference>
<sequence>MNSATLVLCVVMGVVSGLPQFGQRQQLQDQQPQSFQGKQSFQPQQFQGQQSFQPQQFQGQQSFAPVQYLDEQPHTYIPILSKSEVRRPDGTFDLKYQSADGQDFAEKAVVQRSQDNTGDVLVKSGHYAYTAPDGTPIAVSYIADEFGFRATGSHIPVAPAATA</sequence>
<proteinExistence type="predicted"/>
<dbReference type="KEGG" id="dci:103522756"/>
<dbReference type="InterPro" id="IPR000618">
    <property type="entry name" value="Insect_cuticle"/>
</dbReference>
<protein>
    <submittedName>
        <fullName evidence="6">Endocuticle structural glycoprotein SgAbd-4-like</fullName>
    </submittedName>
</protein>
<keyword evidence="1 2" id="KW-0193">Cuticle</keyword>
<dbReference type="GO" id="GO:0062129">
    <property type="term" value="C:chitin-based extracellular matrix"/>
    <property type="evidence" value="ECO:0007669"/>
    <property type="project" value="TreeGrafter"/>
</dbReference>
<dbReference type="RefSeq" id="XP_008486072.1">
    <property type="nucleotide sequence ID" value="XM_008487850.2"/>
</dbReference>
<evidence type="ECO:0000313" key="6">
    <source>
        <dbReference type="RefSeq" id="XP_008486072.1"/>
    </source>
</evidence>
<dbReference type="Pfam" id="PF00379">
    <property type="entry name" value="Chitin_bind_4"/>
    <property type="match status" value="1"/>
</dbReference>
<dbReference type="PRINTS" id="PR00947">
    <property type="entry name" value="CUTICLE"/>
</dbReference>
<dbReference type="PANTHER" id="PTHR10380">
    <property type="entry name" value="CUTICLE PROTEIN"/>
    <property type="match status" value="1"/>
</dbReference>
<keyword evidence="5" id="KW-1185">Reference proteome</keyword>
<accession>A0A1S3DQ65</accession>
<dbReference type="GeneID" id="103522756"/>
<dbReference type="GO" id="GO:0008010">
    <property type="term" value="F:structural constituent of chitin-based larval cuticle"/>
    <property type="evidence" value="ECO:0007669"/>
    <property type="project" value="TreeGrafter"/>
</dbReference>
<dbReference type="PaxDb" id="121845-A0A1S3DQ65"/>
<dbReference type="STRING" id="121845.A0A1S3DQ65"/>
<dbReference type="AlphaFoldDB" id="A0A1S3DQ65"/>
<evidence type="ECO:0000256" key="4">
    <source>
        <dbReference type="SAM" id="SignalP"/>
    </source>
</evidence>
<name>A0A1S3DQ65_DIACI</name>
<feature type="signal peptide" evidence="4">
    <location>
        <begin position="1"/>
        <end position="17"/>
    </location>
</feature>
<organism evidence="5 6">
    <name type="scientific">Diaphorina citri</name>
    <name type="common">Asian citrus psyllid</name>
    <dbReference type="NCBI Taxonomy" id="121845"/>
    <lineage>
        <taxon>Eukaryota</taxon>
        <taxon>Metazoa</taxon>
        <taxon>Ecdysozoa</taxon>
        <taxon>Arthropoda</taxon>
        <taxon>Hexapoda</taxon>
        <taxon>Insecta</taxon>
        <taxon>Pterygota</taxon>
        <taxon>Neoptera</taxon>
        <taxon>Paraneoptera</taxon>
        <taxon>Hemiptera</taxon>
        <taxon>Sternorrhyncha</taxon>
        <taxon>Psylloidea</taxon>
        <taxon>Psyllidae</taxon>
        <taxon>Diaphorininae</taxon>
        <taxon>Diaphorina</taxon>
    </lineage>
</organism>
<feature type="region of interest" description="Disordered" evidence="3">
    <location>
        <begin position="29"/>
        <end position="60"/>
    </location>
</feature>
<evidence type="ECO:0000256" key="2">
    <source>
        <dbReference type="PROSITE-ProRule" id="PRU00497"/>
    </source>
</evidence>
<evidence type="ECO:0000256" key="1">
    <source>
        <dbReference type="ARBA" id="ARBA00022460"/>
    </source>
</evidence>
<feature type="chain" id="PRO_5010288060" evidence="4">
    <location>
        <begin position="18"/>
        <end position="163"/>
    </location>
</feature>
<dbReference type="PROSITE" id="PS51155">
    <property type="entry name" value="CHIT_BIND_RR_2"/>
    <property type="match status" value="1"/>
</dbReference>
<evidence type="ECO:0000256" key="3">
    <source>
        <dbReference type="SAM" id="MobiDB-lite"/>
    </source>
</evidence>
<dbReference type="Proteomes" id="UP000079169">
    <property type="component" value="Unplaced"/>
</dbReference>
<dbReference type="InterPro" id="IPR050468">
    <property type="entry name" value="Cuticle_Struct_Prot"/>
</dbReference>
<evidence type="ECO:0000313" key="5">
    <source>
        <dbReference type="Proteomes" id="UP000079169"/>
    </source>
</evidence>
<dbReference type="PANTHER" id="PTHR10380:SF173">
    <property type="entry name" value="CUTICULAR PROTEIN 47EF, ISOFORM C-RELATED"/>
    <property type="match status" value="1"/>
</dbReference>
<dbReference type="InterPro" id="IPR031311">
    <property type="entry name" value="CHIT_BIND_RR_consensus"/>
</dbReference>
<gene>
    <name evidence="6" type="primary">LOC103522756</name>
</gene>
<keyword evidence="4" id="KW-0732">Signal</keyword>
<reference evidence="6" key="1">
    <citation type="submission" date="2025-08" db="UniProtKB">
        <authorList>
            <consortium name="RefSeq"/>
        </authorList>
    </citation>
    <scope>IDENTIFICATION</scope>
</reference>